<dbReference type="PANTHER" id="PTHR10696:SF25">
    <property type="entry name" value="OXIDOREDUCTASE AIM17-RELATED"/>
    <property type="match status" value="1"/>
</dbReference>
<reference evidence="12" key="1">
    <citation type="journal article" date="2021" name="Genome Biol. Evol.">
        <title>A High-Quality Reference Genome for a Parasitic Bivalve with Doubly Uniparental Inheritance (Bivalvia: Unionida).</title>
        <authorList>
            <person name="Smith C.H."/>
        </authorList>
    </citation>
    <scope>NUCLEOTIDE SEQUENCE</scope>
    <source>
        <strain evidence="12">CHS0354</strain>
    </source>
</reference>
<keyword evidence="13" id="KW-1185">Reference proteome</keyword>
<reference evidence="12" key="2">
    <citation type="journal article" date="2021" name="Genome Biol. Evol.">
        <title>Developing a high-quality reference genome for a parasitic bivalve with doubly uniparental inheritance (Bivalvia: Unionida).</title>
        <authorList>
            <person name="Smith C.H."/>
        </authorList>
    </citation>
    <scope>NUCLEOTIDE SEQUENCE</scope>
    <source>
        <strain evidence="12">CHS0354</strain>
        <tissue evidence="12">Mantle</tissue>
    </source>
</reference>
<organism evidence="12 13">
    <name type="scientific">Potamilus streckersoni</name>
    <dbReference type="NCBI Taxonomy" id="2493646"/>
    <lineage>
        <taxon>Eukaryota</taxon>
        <taxon>Metazoa</taxon>
        <taxon>Spiralia</taxon>
        <taxon>Lophotrochozoa</taxon>
        <taxon>Mollusca</taxon>
        <taxon>Bivalvia</taxon>
        <taxon>Autobranchia</taxon>
        <taxon>Heteroconchia</taxon>
        <taxon>Palaeoheterodonta</taxon>
        <taxon>Unionida</taxon>
        <taxon>Unionoidea</taxon>
        <taxon>Unionidae</taxon>
        <taxon>Ambleminae</taxon>
        <taxon>Lampsilini</taxon>
        <taxon>Potamilus</taxon>
    </lineage>
</organism>
<gene>
    <name evidence="12" type="ORF">CHS0354_031092</name>
</gene>
<dbReference type="Gene3D" id="3.60.130.10">
    <property type="entry name" value="Clavaminate synthase-like"/>
    <property type="match status" value="1"/>
</dbReference>
<comment type="cofactor">
    <cofactor evidence="2">
        <name>L-ascorbate</name>
        <dbReference type="ChEBI" id="CHEBI:38290"/>
    </cofactor>
</comment>
<comment type="cofactor">
    <cofactor evidence="1">
        <name>Fe(2+)</name>
        <dbReference type="ChEBI" id="CHEBI:29033"/>
    </cofactor>
</comment>
<dbReference type="PANTHER" id="PTHR10696">
    <property type="entry name" value="GAMMA-BUTYROBETAINE HYDROXYLASE-RELATED"/>
    <property type="match status" value="1"/>
</dbReference>
<dbReference type="Pfam" id="PF02668">
    <property type="entry name" value="TauD"/>
    <property type="match status" value="1"/>
</dbReference>
<name>A0AAE0RZL4_9BIVA</name>
<comment type="similarity">
    <text evidence="4">Belongs to the gamma-BBH/TMLD family.</text>
</comment>
<dbReference type="InterPro" id="IPR010376">
    <property type="entry name" value="GBBH-like_N"/>
</dbReference>
<dbReference type="InterPro" id="IPR038492">
    <property type="entry name" value="GBBH-like_N_sf"/>
</dbReference>
<dbReference type="GO" id="GO:0046872">
    <property type="term" value="F:metal ion binding"/>
    <property type="evidence" value="ECO:0007669"/>
    <property type="project" value="UniProtKB-KW"/>
</dbReference>
<dbReference type="Pfam" id="PF06155">
    <property type="entry name" value="GBBH-like_N"/>
    <property type="match status" value="1"/>
</dbReference>
<dbReference type="InterPro" id="IPR003819">
    <property type="entry name" value="TauD/TfdA-like"/>
</dbReference>
<evidence type="ECO:0000256" key="6">
    <source>
        <dbReference type="ARBA" id="ARBA00022873"/>
    </source>
</evidence>
<proteinExistence type="inferred from homology"/>
<evidence type="ECO:0000256" key="8">
    <source>
        <dbReference type="ARBA" id="ARBA00023002"/>
    </source>
</evidence>
<dbReference type="InterPro" id="IPR050411">
    <property type="entry name" value="AlphaKG_dependent_hydroxylases"/>
</dbReference>
<dbReference type="Proteomes" id="UP001195483">
    <property type="component" value="Unassembled WGS sequence"/>
</dbReference>
<keyword evidence="6" id="KW-0124">Carnitine biosynthesis</keyword>
<evidence type="ECO:0000256" key="5">
    <source>
        <dbReference type="ARBA" id="ARBA00022723"/>
    </source>
</evidence>
<dbReference type="AlphaFoldDB" id="A0AAE0RZL4"/>
<dbReference type="GO" id="GO:0045329">
    <property type="term" value="P:carnitine biosynthetic process"/>
    <property type="evidence" value="ECO:0007669"/>
    <property type="project" value="UniProtKB-KW"/>
</dbReference>
<keyword evidence="5" id="KW-0479">Metal-binding</keyword>
<dbReference type="Gene3D" id="3.30.2020.30">
    <property type="match status" value="1"/>
</dbReference>
<comment type="caution">
    <text evidence="12">The sequence shown here is derived from an EMBL/GenBank/DDBJ whole genome shotgun (WGS) entry which is preliminary data.</text>
</comment>
<dbReference type="GO" id="GO:0005739">
    <property type="term" value="C:mitochondrion"/>
    <property type="evidence" value="ECO:0007669"/>
    <property type="project" value="TreeGrafter"/>
</dbReference>
<dbReference type="GO" id="GO:0016706">
    <property type="term" value="F:2-oxoglutarate-dependent dioxygenase activity"/>
    <property type="evidence" value="ECO:0007669"/>
    <property type="project" value="UniProtKB-ARBA"/>
</dbReference>
<evidence type="ECO:0000259" key="11">
    <source>
        <dbReference type="Pfam" id="PF06155"/>
    </source>
</evidence>
<evidence type="ECO:0000256" key="3">
    <source>
        <dbReference type="ARBA" id="ARBA00005022"/>
    </source>
</evidence>
<dbReference type="CDD" id="cd00250">
    <property type="entry name" value="CAS_like"/>
    <property type="match status" value="1"/>
</dbReference>
<dbReference type="SUPFAM" id="SSF51197">
    <property type="entry name" value="Clavaminate synthase-like"/>
    <property type="match status" value="1"/>
</dbReference>
<accession>A0AAE0RZL4</accession>
<dbReference type="EMBL" id="JAEAOA010001857">
    <property type="protein sequence ID" value="KAK3582682.1"/>
    <property type="molecule type" value="Genomic_DNA"/>
</dbReference>
<evidence type="ECO:0000259" key="10">
    <source>
        <dbReference type="Pfam" id="PF02668"/>
    </source>
</evidence>
<dbReference type="InterPro" id="IPR042098">
    <property type="entry name" value="TauD-like_sf"/>
</dbReference>
<protein>
    <recommendedName>
        <fullName evidence="14">Gamma-butyrobetaine dioxygenase</fullName>
    </recommendedName>
</protein>
<dbReference type="FunFam" id="3.30.2020.30:FF:000002">
    <property type="entry name" value="Putative gamma-butyrobetaine dioxygenase"/>
    <property type="match status" value="1"/>
</dbReference>
<evidence type="ECO:0000313" key="13">
    <source>
        <dbReference type="Proteomes" id="UP001195483"/>
    </source>
</evidence>
<reference evidence="12" key="3">
    <citation type="submission" date="2023-05" db="EMBL/GenBank/DDBJ databases">
        <authorList>
            <person name="Smith C.H."/>
        </authorList>
    </citation>
    <scope>NUCLEOTIDE SEQUENCE</scope>
    <source>
        <strain evidence="12">CHS0354</strain>
        <tissue evidence="12">Mantle</tissue>
    </source>
</reference>
<evidence type="ECO:0000256" key="2">
    <source>
        <dbReference type="ARBA" id="ARBA00001961"/>
    </source>
</evidence>
<feature type="domain" description="Gamma-butyrobetaine hydroxylase-like N-terminal" evidence="11">
    <location>
        <begin position="76"/>
        <end position="160"/>
    </location>
</feature>
<keyword evidence="7" id="KW-0223">Dioxygenase</keyword>
<dbReference type="FunFam" id="3.60.130.10:FF:000001">
    <property type="entry name" value="Trimethyllysine dioxygenase, mitochondrial"/>
    <property type="match status" value="1"/>
</dbReference>
<evidence type="ECO:0000313" key="12">
    <source>
        <dbReference type="EMBL" id="KAK3582682.1"/>
    </source>
</evidence>
<comment type="pathway">
    <text evidence="3">Amine and polyamine biosynthesis; carnitine biosynthesis.</text>
</comment>
<evidence type="ECO:0000256" key="1">
    <source>
        <dbReference type="ARBA" id="ARBA00001954"/>
    </source>
</evidence>
<feature type="domain" description="TauD/TfdA-like" evidence="10">
    <location>
        <begin position="185"/>
        <end position="434"/>
    </location>
</feature>
<evidence type="ECO:0000256" key="9">
    <source>
        <dbReference type="ARBA" id="ARBA00023004"/>
    </source>
</evidence>
<evidence type="ECO:0000256" key="4">
    <source>
        <dbReference type="ARBA" id="ARBA00008654"/>
    </source>
</evidence>
<sequence>MTRNYRQLLLCAQRARNLHRVMGGYVRPLFTLASYGHNRLIQQWKDTTFQFNGVRLYSMPIQNVSDREKQVVGAEVEKDGRHLVITWMDGVKSRYHSLWLRLSCHCPKCFQAASNMNLIFMEEIDSRTVLERASVSDDGLTISLLWNPGGHSGTIGLDYLRANIYDPDALATRHRLTTPLFLEEEDPIPEVSYEEVNASDKGTYKWLSYINNYGICLMKGVPTEKMKILQVVEKIAPVQRTIYGTVFDVVQESTPSNVAYTAVGLPFHMDLVYYEGAPGLQFLHCLRFDDTVKGGDTTFVDLLRVTGEFRKRYPAEFKVLTRVPVIFARIHSTREHPVHIVNERKHIEVNEAGEVVRVNWNPGTQSPMAVPEEYLDGYYDAYLKFASMIKTSPSYRKLRLRPGDLIGFNNRRMAHGRTAYEETAGGHRHLQGCYINIDEFKSRVQVLSLTVGDGSLAKRVFNGSSF</sequence>
<evidence type="ECO:0000256" key="7">
    <source>
        <dbReference type="ARBA" id="ARBA00022964"/>
    </source>
</evidence>
<keyword evidence="9" id="KW-0408">Iron</keyword>
<keyword evidence="8" id="KW-0560">Oxidoreductase</keyword>
<evidence type="ECO:0008006" key="14">
    <source>
        <dbReference type="Google" id="ProtNLM"/>
    </source>
</evidence>